<dbReference type="NCBIfam" id="TIGR01838">
    <property type="entry name" value="PHA_synth_I"/>
    <property type="match status" value="1"/>
</dbReference>
<keyword evidence="3" id="KW-0808">Transferase</keyword>
<dbReference type="RefSeq" id="WP_345251085.1">
    <property type="nucleotide sequence ID" value="NZ_BAABFO010000018.1"/>
</dbReference>
<evidence type="ECO:0000313" key="7">
    <source>
        <dbReference type="EMBL" id="GAA4337878.1"/>
    </source>
</evidence>
<evidence type="ECO:0000256" key="1">
    <source>
        <dbReference type="ARBA" id="ARBA00004496"/>
    </source>
</evidence>
<name>A0ABP8HDK1_9BURK</name>
<accession>A0ABP8HDK1</accession>
<comment type="caution">
    <text evidence="7">The sequence shown here is derived from an EMBL/GenBank/DDBJ whole genome shotgun (WGS) entry which is preliminary data.</text>
</comment>
<reference evidence="8" key="1">
    <citation type="journal article" date="2019" name="Int. J. Syst. Evol. Microbiol.">
        <title>The Global Catalogue of Microorganisms (GCM) 10K type strain sequencing project: providing services to taxonomists for standard genome sequencing and annotation.</title>
        <authorList>
            <consortium name="The Broad Institute Genomics Platform"/>
            <consortium name="The Broad Institute Genome Sequencing Center for Infectious Disease"/>
            <person name="Wu L."/>
            <person name="Ma J."/>
        </authorList>
    </citation>
    <scope>NUCLEOTIDE SEQUENCE [LARGE SCALE GENOMIC DNA]</scope>
    <source>
        <strain evidence="8">JCM 17666</strain>
    </source>
</reference>
<dbReference type="InterPro" id="IPR010963">
    <property type="entry name" value="PHA_synth_I"/>
</dbReference>
<dbReference type="PANTHER" id="PTHR36837">
    <property type="entry name" value="POLY(3-HYDROXYALKANOATE) POLYMERASE SUBUNIT PHAC"/>
    <property type="match status" value="1"/>
</dbReference>
<keyword evidence="8" id="KW-1185">Reference proteome</keyword>
<dbReference type="InterPro" id="IPR010941">
    <property type="entry name" value="PhaC_N"/>
</dbReference>
<evidence type="ECO:0000313" key="8">
    <source>
        <dbReference type="Proteomes" id="UP001501671"/>
    </source>
</evidence>
<comment type="subcellular location">
    <subcellularLocation>
        <location evidence="1">Cytoplasm</location>
    </subcellularLocation>
</comment>
<dbReference type="InterPro" id="IPR029058">
    <property type="entry name" value="AB_hydrolase_fold"/>
</dbReference>
<proteinExistence type="predicted"/>
<keyword evidence="4" id="KW-0012">Acyltransferase</keyword>
<feature type="domain" description="Poly-beta-hydroxybutyrate polymerase N-terminal" evidence="6">
    <location>
        <begin position="74"/>
        <end position="239"/>
    </location>
</feature>
<feature type="region of interest" description="Disordered" evidence="5">
    <location>
        <begin position="536"/>
        <end position="563"/>
    </location>
</feature>
<dbReference type="PANTHER" id="PTHR36837:SF5">
    <property type="entry name" value="POLY-3-HYDROXYBUTYRATE SYNTHASE"/>
    <property type="match status" value="1"/>
</dbReference>
<dbReference type="EMBL" id="BAABFO010000018">
    <property type="protein sequence ID" value="GAA4337878.1"/>
    <property type="molecule type" value="Genomic_DNA"/>
</dbReference>
<dbReference type="Proteomes" id="UP001501671">
    <property type="component" value="Unassembled WGS sequence"/>
</dbReference>
<sequence length="563" mass="61586">MNPLAWAQAWQRALGPAAQAVPPSFALPPGAAPAAFPAAAPPAEELVRIQQDFAHDWAGLCNAASRGELAPIDDPRFAGEAWRASPHNFIAHAYLLSARTLRRMADSVDAPESLRARLNFALMQWIEAMAPSNFLAFNPDAQRRFVESGGESLQHGIANLLGDLRKGRISHTDESSFGVGENLAVTEGSVVFENPLFQLIQYAPRTPKVHARPLLIVPPCINKFYILDLQPHNSLVRFALEQGVQVFLMSWRNPLPGEPDGLDHAGWDDYVEEGVIRAIDVTREISGQRQVNALGFCVGGTLLATALAVLKARRQNRVASLTLLTALLDFSDTGVLEVFIDAAQVQLREQQFARGGLLAARELAGTFAFLRPNDLVWNYVVNNYLKGEAPSPFDLLYWNADSTNLPGPLYAWYLRHTYLENSLRVPGRLTVCGVPLDLTRLDLPAYVYGSREDHIVPWTSAYASTGILRGPTRFVLGASGHIAGVINPASRNKRSYWVNDAPADGAQAWLAGAQEKPGSWWTDWSQWLRARSGALAAAPKGPGSARHPPIEPAPGRYVRARAT</sequence>
<organism evidence="7 8">
    <name type="scientific">Pigmentiphaga soli</name>
    <dbReference type="NCBI Taxonomy" id="1007095"/>
    <lineage>
        <taxon>Bacteria</taxon>
        <taxon>Pseudomonadati</taxon>
        <taxon>Pseudomonadota</taxon>
        <taxon>Betaproteobacteria</taxon>
        <taxon>Burkholderiales</taxon>
        <taxon>Alcaligenaceae</taxon>
        <taxon>Pigmentiphaga</taxon>
    </lineage>
</organism>
<protein>
    <submittedName>
        <fullName evidence="7">Class I poly(R)-hydroxyalkanoic acid synthase</fullName>
    </submittedName>
</protein>
<dbReference type="SUPFAM" id="SSF53474">
    <property type="entry name" value="alpha/beta-Hydrolases"/>
    <property type="match status" value="1"/>
</dbReference>
<evidence type="ECO:0000259" key="6">
    <source>
        <dbReference type="Pfam" id="PF07167"/>
    </source>
</evidence>
<dbReference type="Gene3D" id="3.40.50.1820">
    <property type="entry name" value="alpha/beta hydrolase"/>
    <property type="match status" value="1"/>
</dbReference>
<dbReference type="InterPro" id="IPR051321">
    <property type="entry name" value="PHA/PHB_synthase"/>
</dbReference>
<keyword evidence="2" id="KW-0963">Cytoplasm</keyword>
<dbReference type="Pfam" id="PF07167">
    <property type="entry name" value="PhaC_N"/>
    <property type="match status" value="1"/>
</dbReference>
<evidence type="ECO:0000256" key="3">
    <source>
        <dbReference type="ARBA" id="ARBA00022679"/>
    </source>
</evidence>
<evidence type="ECO:0000256" key="4">
    <source>
        <dbReference type="ARBA" id="ARBA00023315"/>
    </source>
</evidence>
<evidence type="ECO:0000256" key="5">
    <source>
        <dbReference type="SAM" id="MobiDB-lite"/>
    </source>
</evidence>
<evidence type="ECO:0000256" key="2">
    <source>
        <dbReference type="ARBA" id="ARBA00022490"/>
    </source>
</evidence>
<gene>
    <name evidence="7" type="primary">phaC</name>
    <name evidence="7" type="ORF">GCM10023144_34200</name>
</gene>